<comment type="caution">
    <text evidence="1">The sequence shown here is derived from an EMBL/GenBank/DDBJ whole genome shotgun (WGS) entry which is preliminary data.</text>
</comment>
<name>A0A5J4SG52_9ZZZZ</name>
<protein>
    <submittedName>
        <fullName evidence="1">Uncharacterized protein</fullName>
    </submittedName>
</protein>
<proteinExistence type="predicted"/>
<dbReference type="EMBL" id="SNRY01000187">
    <property type="protein sequence ID" value="KAA6345076.1"/>
    <property type="molecule type" value="Genomic_DNA"/>
</dbReference>
<accession>A0A5J4SG52</accession>
<dbReference type="AlphaFoldDB" id="A0A5J4SG52"/>
<sequence>MGYYYLWAKRQRVVRAQVAYLAIRPASLKNPVFLSAKTDANETGEAMSLVSVGDFPNAVNNQAQVAVLAYITSNYNKRIK</sequence>
<gene>
    <name evidence="1" type="ORF">EZS27_007342</name>
</gene>
<evidence type="ECO:0000313" key="1">
    <source>
        <dbReference type="EMBL" id="KAA6345076.1"/>
    </source>
</evidence>
<reference evidence="1" key="1">
    <citation type="submission" date="2019-03" db="EMBL/GenBank/DDBJ databases">
        <title>Single cell metagenomics reveals metabolic interactions within the superorganism composed of flagellate Streblomastix strix and complex community of Bacteroidetes bacteria on its surface.</title>
        <authorList>
            <person name="Treitli S.C."/>
            <person name="Kolisko M."/>
            <person name="Husnik F."/>
            <person name="Keeling P."/>
            <person name="Hampl V."/>
        </authorList>
    </citation>
    <scope>NUCLEOTIDE SEQUENCE</scope>
    <source>
        <strain evidence="1">STM</strain>
    </source>
</reference>
<organism evidence="1">
    <name type="scientific">termite gut metagenome</name>
    <dbReference type="NCBI Taxonomy" id="433724"/>
    <lineage>
        <taxon>unclassified sequences</taxon>
        <taxon>metagenomes</taxon>
        <taxon>organismal metagenomes</taxon>
    </lineage>
</organism>